<reference evidence="2" key="1">
    <citation type="submission" date="2019-10" db="EMBL/GenBank/DDBJ databases">
        <title>The sequence and de novo assembly of the wild yak genome.</title>
        <authorList>
            <person name="Liu Y."/>
        </authorList>
    </citation>
    <scope>NUCLEOTIDE SEQUENCE [LARGE SCALE GENOMIC DNA]</scope>
    <source>
        <strain evidence="2">WY2019</strain>
    </source>
</reference>
<dbReference type="EMBL" id="VBQZ03000126">
    <property type="protein sequence ID" value="MXQ95075.1"/>
    <property type="molecule type" value="Genomic_DNA"/>
</dbReference>
<evidence type="ECO:0000313" key="3">
    <source>
        <dbReference type="Proteomes" id="UP000322234"/>
    </source>
</evidence>
<keyword evidence="3" id="KW-1185">Reference proteome</keyword>
<sequence>MAGSPSSNGEDWLICSKMGGQGGPPEDEATKQSPTCSPWALRFQKYREWVGPETGELEKKMTHLPGACQETGYRYSPLKVLPNGNLNVRLSFLQGEQDSHYPGGVYNQVLQEKCTTCWGNQLELALAENTLVLVTLSEKCLVQNGNHGKRVERERDDRLLKCAICQCSQRSARRGGIRPSQAPEWACQFLTPMEMDTLLKTRMEPSRSFSHKQGGAWTPGFRAFEWGHLRW</sequence>
<dbReference type="AlphaFoldDB" id="A0A6B0RZB6"/>
<dbReference type="Proteomes" id="UP000322234">
    <property type="component" value="Unassembled WGS sequence"/>
</dbReference>
<proteinExistence type="predicted"/>
<gene>
    <name evidence="2" type="ORF">E5288_WYG010470</name>
</gene>
<name>A0A6B0RZB6_9CETA</name>
<protein>
    <submittedName>
        <fullName evidence="2">Uncharacterized protein</fullName>
    </submittedName>
</protein>
<accession>A0A6B0RZB6</accession>
<comment type="caution">
    <text evidence="2">The sequence shown here is derived from an EMBL/GenBank/DDBJ whole genome shotgun (WGS) entry which is preliminary data.</text>
</comment>
<feature type="region of interest" description="Disordered" evidence="1">
    <location>
        <begin position="1"/>
        <end position="34"/>
    </location>
</feature>
<evidence type="ECO:0000256" key="1">
    <source>
        <dbReference type="SAM" id="MobiDB-lite"/>
    </source>
</evidence>
<organism evidence="2 3">
    <name type="scientific">Bos mutus</name>
    <name type="common">wild yak</name>
    <dbReference type="NCBI Taxonomy" id="72004"/>
    <lineage>
        <taxon>Eukaryota</taxon>
        <taxon>Metazoa</taxon>
        <taxon>Chordata</taxon>
        <taxon>Craniata</taxon>
        <taxon>Vertebrata</taxon>
        <taxon>Euteleostomi</taxon>
        <taxon>Mammalia</taxon>
        <taxon>Eutheria</taxon>
        <taxon>Laurasiatheria</taxon>
        <taxon>Artiodactyla</taxon>
        <taxon>Ruminantia</taxon>
        <taxon>Pecora</taxon>
        <taxon>Bovidae</taxon>
        <taxon>Bovinae</taxon>
        <taxon>Bos</taxon>
    </lineage>
</organism>
<evidence type="ECO:0000313" key="2">
    <source>
        <dbReference type="EMBL" id="MXQ95075.1"/>
    </source>
</evidence>